<sequence length="1094" mass="121420">MFTEVQSSHSHIEFKNDIQENPDYNILTYEYLYNGAGVATGDVNNDGLPDIMFTGNMTPNKLYLNKGNFEFEDITDKAGVAGRSKWKTGVVMVDVNGDGKLDMYVCYSGPGTDEQRANELYINQGLKNGVPWFKEEAKAYGIDAPGTFTTTASFFDMDNDGDLDMFLVNHADMFYNPFFNTDKLRSTRHPKFGNRLYRNDNGHFVDISEQAHIDGSGLNFGLSVATSDLNNDGWTDIYVTNDYDERDFLYINNHDGTFHEVLTKAAGHISEFAMGSDIADYNNDGRPDIMVLDMLPEDNHRQKLLKGADAYDKYTMRQEHHFHKQQMRNTLQMNNGVDSAGDPLFSEVGQLAGISATDWSWAPLFADFDNDGWKDLFITNGIFKDITNLDFVKYTSGYTASLTAQKGSKEEMWQLIQQMPATKLSNYLFKNNHNLGFENVTTNWGLSKKGISNGAAYADLDNDGDLDLVVNQLNDRATIYQNNTSGNKQSHYIRIKLQGDNQNTLGIGAKISIETAKSHQTQEQFLTRGFQSSVDPVMHIGLGSDSIVQQIQVNWPGGKRSVLKNIHSDTLLTISEKDADTSSATPIKKTPDAIFEDITASSGIHFTHQPSLFVDFKISPLLPYQLSKLGPCLAKADIDGDGLEDLFIGASAGQESVLYLQTKEGSFKPSQSQPWNNDKGYTNADALFFDADKDGDMDLYLVSGGTDYPANNKYYQDRIFENDGKGNFRQVTDALPAEALSGACAKAADINKDGLPDLFVGSKCIPGKFPVSAESFVLKNMSRPGAIRFVQDASQKDTSLLNCGMVYDAMWVDLNKDSWPDLIVAGQFMPVKVFENHNGVLSDQTKQYGLTDTEGWWTRILAGDFDNDGDTDLVIGNIGNNIPFKASVKEPVTITYGDFYGNGTINPVLCYYNGGKSYPYFSRDEMIDQVPSLQKKFLHYSDYSDAQLKDLFTEEQLAKAKTIKLTQTNSLFLRNQNNKKFDAEPLPAQAQISMANGLVAEDIDKDGNTDIILAGNFYPFRVQIGPLDGGTGLVLKNKGNGNFLPLDYAQTGLYLNNDTRNIIKLKGGNNLYIVAANNNGPVRILKQVKSNALP</sequence>
<evidence type="ECO:0000313" key="6">
    <source>
        <dbReference type="Proteomes" id="UP001560573"/>
    </source>
</evidence>
<dbReference type="SMART" id="SM00191">
    <property type="entry name" value="Int_alpha"/>
    <property type="match status" value="5"/>
</dbReference>
<gene>
    <name evidence="5" type="ORF">QTN47_05160</name>
</gene>
<evidence type="ECO:0000313" key="5">
    <source>
        <dbReference type="EMBL" id="MEX6686870.1"/>
    </source>
</evidence>
<dbReference type="SUPFAM" id="SSF69318">
    <property type="entry name" value="Integrin alpha N-terminal domain"/>
    <property type="match status" value="3"/>
</dbReference>
<dbReference type="InterPro" id="IPR028994">
    <property type="entry name" value="Integrin_alpha_N"/>
</dbReference>
<dbReference type="Pfam" id="PF13517">
    <property type="entry name" value="FG-GAP_3"/>
    <property type="match status" value="5"/>
</dbReference>
<dbReference type="InterPro" id="IPR011519">
    <property type="entry name" value="UnbV_ASPIC"/>
</dbReference>
<comment type="caution">
    <text evidence="5">The sequence shown here is derived from an EMBL/GenBank/DDBJ whole genome shotgun (WGS) entry which is preliminary data.</text>
</comment>
<dbReference type="RefSeq" id="WP_369328266.1">
    <property type="nucleotide sequence ID" value="NZ_JAULBC010000001.1"/>
</dbReference>
<dbReference type="PANTHER" id="PTHR16026:SF0">
    <property type="entry name" value="CARTILAGE ACIDIC PROTEIN 1"/>
    <property type="match status" value="1"/>
</dbReference>
<keyword evidence="3" id="KW-0325">Glycoprotein</keyword>
<dbReference type="InterPro" id="IPR013519">
    <property type="entry name" value="Int_alpha_beta-p"/>
</dbReference>
<evidence type="ECO:0000256" key="2">
    <source>
        <dbReference type="ARBA" id="ARBA00022737"/>
    </source>
</evidence>
<name>A0ABV3ZB88_9BACT</name>
<dbReference type="InterPro" id="IPR027039">
    <property type="entry name" value="Crtac1"/>
</dbReference>
<reference evidence="5 6" key="1">
    <citation type="submission" date="2023-07" db="EMBL/GenBank/DDBJ databases">
        <authorList>
            <person name="Lian W.-H."/>
        </authorList>
    </citation>
    <scope>NUCLEOTIDE SEQUENCE [LARGE SCALE GENOMIC DNA]</scope>
    <source>
        <strain evidence="5 6">SYSU DXS3180</strain>
    </source>
</reference>
<accession>A0ABV3ZB88</accession>
<dbReference type="Pfam" id="PF07593">
    <property type="entry name" value="UnbV_ASPIC"/>
    <property type="match status" value="1"/>
</dbReference>
<protein>
    <submittedName>
        <fullName evidence="5">VCBS repeat-containing protein</fullName>
    </submittedName>
</protein>
<evidence type="ECO:0000256" key="1">
    <source>
        <dbReference type="ARBA" id="ARBA00022729"/>
    </source>
</evidence>
<feature type="domain" description="ASPIC/UnbV" evidence="4">
    <location>
        <begin position="506"/>
        <end position="573"/>
    </location>
</feature>
<dbReference type="Proteomes" id="UP001560573">
    <property type="component" value="Unassembled WGS sequence"/>
</dbReference>
<proteinExistence type="predicted"/>
<keyword evidence="1" id="KW-0732">Signal</keyword>
<keyword evidence="2" id="KW-0677">Repeat</keyword>
<evidence type="ECO:0000256" key="3">
    <source>
        <dbReference type="ARBA" id="ARBA00023180"/>
    </source>
</evidence>
<dbReference type="Gene3D" id="2.130.10.130">
    <property type="entry name" value="Integrin alpha, N-terminal"/>
    <property type="match status" value="5"/>
</dbReference>
<dbReference type="EMBL" id="JAULBC010000001">
    <property type="protein sequence ID" value="MEX6686870.1"/>
    <property type="molecule type" value="Genomic_DNA"/>
</dbReference>
<evidence type="ECO:0000259" key="4">
    <source>
        <dbReference type="Pfam" id="PF07593"/>
    </source>
</evidence>
<keyword evidence="6" id="KW-1185">Reference proteome</keyword>
<dbReference type="PANTHER" id="PTHR16026">
    <property type="entry name" value="CARTILAGE ACIDIC PROTEIN 1"/>
    <property type="match status" value="1"/>
</dbReference>
<dbReference type="InterPro" id="IPR013517">
    <property type="entry name" value="FG-GAP"/>
</dbReference>
<organism evidence="5 6">
    <name type="scientific">Danxiaibacter flavus</name>
    <dbReference type="NCBI Taxonomy" id="3049108"/>
    <lineage>
        <taxon>Bacteria</taxon>
        <taxon>Pseudomonadati</taxon>
        <taxon>Bacteroidota</taxon>
        <taxon>Chitinophagia</taxon>
        <taxon>Chitinophagales</taxon>
        <taxon>Chitinophagaceae</taxon>
        <taxon>Danxiaibacter</taxon>
    </lineage>
</organism>